<keyword evidence="6 7" id="KW-0472">Membrane</keyword>
<reference evidence="11" key="3">
    <citation type="submission" date="2014-09" db="EMBL/GenBank/DDBJ databases">
        <authorList>
            <person name="Magalhaes I.L.F."/>
            <person name="Oliveira U."/>
            <person name="Santos F.R."/>
            <person name="Vidigal T.H.D.A."/>
            <person name="Brescovit A.D."/>
            <person name="Santos A.J."/>
        </authorList>
    </citation>
    <scope>NUCLEOTIDE SEQUENCE</scope>
</reference>
<keyword evidence="5 7" id="KW-1133">Transmembrane helix</keyword>
<dbReference type="EMBL" id="GBHO01021063">
    <property type="protein sequence ID" value="JAG22541.1"/>
    <property type="molecule type" value="Transcribed_RNA"/>
</dbReference>
<dbReference type="Pfam" id="PF03208">
    <property type="entry name" value="PRA1"/>
    <property type="match status" value="1"/>
</dbReference>
<evidence type="ECO:0000256" key="3">
    <source>
        <dbReference type="ARBA" id="ARBA00006483"/>
    </source>
</evidence>
<feature type="transmembrane region" description="Helical" evidence="7">
    <location>
        <begin position="106"/>
        <end position="139"/>
    </location>
</feature>
<evidence type="ECO:0000256" key="2">
    <source>
        <dbReference type="ARBA" id="ARBA00004234"/>
    </source>
</evidence>
<dbReference type="AlphaFoldDB" id="A0A0A9XSB3"/>
<evidence type="ECO:0000256" key="1">
    <source>
        <dbReference type="ARBA" id="ARBA00004141"/>
    </source>
</evidence>
<feature type="transmembrane region" description="Helical" evidence="7">
    <location>
        <begin position="7"/>
        <end position="29"/>
    </location>
</feature>
<gene>
    <name evidence="8" type="primary">RABAC1_1</name>
    <name evidence="9" type="synonym">RABAC1_0</name>
    <name evidence="10" type="synonym">RABAC1_2</name>
    <name evidence="8" type="ORF">CM83_57614</name>
    <name evidence="9" type="ORF">CM83_57615</name>
    <name evidence="10" type="ORF">CM83_57616</name>
    <name evidence="13" type="ORF">g.70804</name>
    <name evidence="12" type="ORF">g.70805</name>
</gene>
<evidence type="ECO:0000313" key="8">
    <source>
        <dbReference type="EMBL" id="JAG22541.1"/>
    </source>
</evidence>
<dbReference type="EMBL" id="GDHC01017697">
    <property type="protein sequence ID" value="JAQ00932.1"/>
    <property type="molecule type" value="Transcribed_RNA"/>
</dbReference>
<feature type="transmembrane region" description="Helical" evidence="7">
    <location>
        <begin position="160"/>
        <end position="184"/>
    </location>
</feature>
<protein>
    <recommendedName>
        <fullName evidence="7">PRA1 family protein</fullName>
    </recommendedName>
</protein>
<dbReference type="InterPro" id="IPR004895">
    <property type="entry name" value="Prenylated_rab_accept_PRA1"/>
</dbReference>
<dbReference type="GO" id="GO:0008021">
    <property type="term" value="C:synaptic vesicle"/>
    <property type="evidence" value="ECO:0007669"/>
    <property type="project" value="UniProtKB-SubCell"/>
</dbReference>
<dbReference type="PANTHER" id="PTHR19317">
    <property type="entry name" value="PRENYLATED RAB ACCEPTOR 1-RELATED"/>
    <property type="match status" value="1"/>
</dbReference>
<dbReference type="EMBL" id="GBRD01000195">
    <property type="protein sequence ID" value="JAG65626.1"/>
    <property type="molecule type" value="Transcribed_RNA"/>
</dbReference>
<comment type="similarity">
    <text evidence="3 7">Belongs to the PRA1 family.</text>
</comment>
<evidence type="ECO:0000256" key="4">
    <source>
        <dbReference type="ARBA" id="ARBA00022692"/>
    </source>
</evidence>
<dbReference type="GO" id="GO:0005794">
    <property type="term" value="C:Golgi apparatus"/>
    <property type="evidence" value="ECO:0007669"/>
    <property type="project" value="TreeGrafter"/>
</dbReference>
<reference evidence="8" key="1">
    <citation type="journal article" date="2014" name="PLoS ONE">
        <title>Transcriptome-Based Identification of ABC Transporters in the Western Tarnished Plant Bug Lygus hesperus.</title>
        <authorList>
            <person name="Hull J.J."/>
            <person name="Chaney K."/>
            <person name="Geib S.M."/>
            <person name="Fabrick J.A."/>
            <person name="Brent C.S."/>
            <person name="Walsh D."/>
            <person name="Lavine L.C."/>
        </authorList>
    </citation>
    <scope>NUCLEOTIDE SEQUENCE</scope>
</reference>
<dbReference type="GO" id="GO:0016020">
    <property type="term" value="C:membrane"/>
    <property type="evidence" value="ECO:0007669"/>
    <property type="project" value="UniProtKB-SubCell"/>
</dbReference>
<evidence type="ECO:0000313" key="13">
    <source>
        <dbReference type="EMBL" id="JAQ00939.1"/>
    </source>
</evidence>
<dbReference type="EMBL" id="GDHC01017690">
    <property type="protein sequence ID" value="JAQ00939.1"/>
    <property type="molecule type" value="Transcribed_RNA"/>
</dbReference>
<proteinExistence type="inferred from homology"/>
<dbReference type="EMBL" id="GBHO01021061">
    <property type="protein sequence ID" value="JAG22543.1"/>
    <property type="molecule type" value="Transcribed_RNA"/>
</dbReference>
<reference evidence="12" key="4">
    <citation type="journal article" date="2016" name="Gigascience">
        <title>De novo construction of an expanded transcriptome assembly for the western tarnished plant bug, Lygus hesperus.</title>
        <authorList>
            <person name="Tassone E.E."/>
            <person name="Geib S.M."/>
            <person name="Hall B."/>
            <person name="Fabrick J.A."/>
            <person name="Brent C.S."/>
            <person name="Hull J.J."/>
        </authorList>
    </citation>
    <scope>NUCLEOTIDE SEQUENCE</scope>
</reference>
<evidence type="ECO:0000256" key="7">
    <source>
        <dbReference type="RuleBase" id="RU363107"/>
    </source>
</evidence>
<evidence type="ECO:0000313" key="11">
    <source>
        <dbReference type="EMBL" id="JAG65626.1"/>
    </source>
</evidence>
<evidence type="ECO:0000313" key="10">
    <source>
        <dbReference type="EMBL" id="JAG22543.1"/>
    </source>
</evidence>
<evidence type="ECO:0000313" key="12">
    <source>
        <dbReference type="EMBL" id="JAQ00932.1"/>
    </source>
</evidence>
<dbReference type="EMBL" id="GBHO01021062">
    <property type="protein sequence ID" value="JAG22542.1"/>
    <property type="molecule type" value="Transcribed_RNA"/>
</dbReference>
<name>A0A0A9XSB3_LYGHE</name>
<sequence>MSLIHPNIFKVVVLLSFAFIIAIMTDVAIDLSGELSAPIIVDKSGTGFKYPGFNRIPSLQDFIKSSKESIRPWSTFVNTANFKAPPNLSRLLKRAVNNIKYFQGNYIVISITLMAYCLLTSPLLLLSVAASLIACYLLSLRHAEKKMQFGNKEITLQQQYGIVGLCSLPLYYWAGVGQVVFWVIGASCFVIGLHAGTYSIEDVISPEDQLTVLLQV</sequence>
<dbReference type="PANTHER" id="PTHR19317:SF0">
    <property type="entry name" value="PRENYLATED RAB ACCEPTOR PROTEIN 1"/>
    <property type="match status" value="1"/>
</dbReference>
<keyword evidence="4 7" id="KW-0812">Transmembrane</keyword>
<reference evidence="8" key="2">
    <citation type="submission" date="2014-07" db="EMBL/GenBank/DDBJ databases">
        <authorList>
            <person name="Hull J."/>
        </authorList>
    </citation>
    <scope>NUCLEOTIDE SEQUENCE</scope>
</reference>
<evidence type="ECO:0000256" key="5">
    <source>
        <dbReference type="ARBA" id="ARBA00022989"/>
    </source>
</evidence>
<comment type="subcellular location">
    <subcellularLocation>
        <location evidence="2">Cytoplasmic vesicle</location>
        <location evidence="2">Secretory vesicle</location>
        <location evidence="2">Synaptic vesicle</location>
    </subcellularLocation>
    <subcellularLocation>
        <location evidence="1 7">Membrane</location>
        <topology evidence="1 7">Multi-pass membrane protein</topology>
    </subcellularLocation>
</comment>
<accession>A0A0A9XSB3</accession>
<evidence type="ECO:0000313" key="9">
    <source>
        <dbReference type="EMBL" id="JAG22542.1"/>
    </source>
</evidence>
<organism evidence="8">
    <name type="scientific">Lygus hesperus</name>
    <name type="common">Western plant bug</name>
    <dbReference type="NCBI Taxonomy" id="30085"/>
    <lineage>
        <taxon>Eukaryota</taxon>
        <taxon>Metazoa</taxon>
        <taxon>Ecdysozoa</taxon>
        <taxon>Arthropoda</taxon>
        <taxon>Hexapoda</taxon>
        <taxon>Insecta</taxon>
        <taxon>Pterygota</taxon>
        <taxon>Neoptera</taxon>
        <taxon>Paraneoptera</taxon>
        <taxon>Hemiptera</taxon>
        <taxon>Heteroptera</taxon>
        <taxon>Panheteroptera</taxon>
        <taxon>Cimicomorpha</taxon>
        <taxon>Miridae</taxon>
        <taxon>Mirini</taxon>
        <taxon>Lygus</taxon>
    </lineage>
</organism>
<evidence type="ECO:0000256" key="6">
    <source>
        <dbReference type="ARBA" id="ARBA00023136"/>
    </source>
</evidence>